<name>A0A7H8T0E4_STRCX</name>
<dbReference type="InterPro" id="IPR032710">
    <property type="entry name" value="NTF2-like_dom_sf"/>
</dbReference>
<proteinExistence type="predicted"/>
<organism evidence="2 3">
    <name type="scientific">Streptomyces chartreusis</name>
    <dbReference type="NCBI Taxonomy" id="1969"/>
    <lineage>
        <taxon>Bacteria</taxon>
        <taxon>Bacillati</taxon>
        <taxon>Actinomycetota</taxon>
        <taxon>Actinomycetes</taxon>
        <taxon>Kitasatosporales</taxon>
        <taxon>Streptomycetaceae</taxon>
        <taxon>Streptomyces</taxon>
    </lineage>
</organism>
<keyword evidence="3" id="KW-1185">Reference proteome</keyword>
<dbReference type="InterPro" id="IPR037401">
    <property type="entry name" value="SnoaL-like"/>
</dbReference>
<dbReference type="Pfam" id="PF12680">
    <property type="entry name" value="SnoaL_2"/>
    <property type="match status" value="1"/>
</dbReference>
<protein>
    <submittedName>
        <fullName evidence="2">Nuclear transport factor 2 family protein</fullName>
    </submittedName>
</protein>
<sequence length="125" mass="13780">MPTPDEIVRSMCESWNAPTPDPDQISKYFAEDAVYHNIPLEPAVGRAAISATVAGFLAPLDGIHFEIRHQVSSGNIVMNERTDTFHVSGRATPLRVMGVFEVNDGLITAWRDYFDLAQGNQAMGF</sequence>
<dbReference type="RefSeq" id="WP_176574396.1">
    <property type="nucleotide sequence ID" value="NZ_CBDRGH010000074.1"/>
</dbReference>
<gene>
    <name evidence="2" type="ORF">HUT05_05655</name>
</gene>
<dbReference type="EMBL" id="CP056041">
    <property type="protein sequence ID" value="QKZ16901.1"/>
    <property type="molecule type" value="Genomic_DNA"/>
</dbReference>
<accession>A0A7H8T0E4</accession>
<dbReference type="Gene3D" id="3.10.450.50">
    <property type="match status" value="1"/>
</dbReference>
<feature type="domain" description="SnoaL-like" evidence="1">
    <location>
        <begin position="8"/>
        <end position="110"/>
    </location>
</feature>
<dbReference type="AlphaFoldDB" id="A0A7H8T0E4"/>
<evidence type="ECO:0000313" key="2">
    <source>
        <dbReference type="EMBL" id="QKZ16901.1"/>
    </source>
</evidence>
<evidence type="ECO:0000259" key="1">
    <source>
        <dbReference type="Pfam" id="PF12680"/>
    </source>
</evidence>
<dbReference type="SUPFAM" id="SSF54427">
    <property type="entry name" value="NTF2-like"/>
    <property type="match status" value="1"/>
</dbReference>
<evidence type="ECO:0000313" key="3">
    <source>
        <dbReference type="Proteomes" id="UP000509418"/>
    </source>
</evidence>
<reference evidence="2 3" key="1">
    <citation type="submission" date="2020-06" db="EMBL/GenBank/DDBJ databases">
        <title>Genome mining for natural products.</title>
        <authorList>
            <person name="Zhang B."/>
            <person name="Shi J."/>
            <person name="Ge H."/>
        </authorList>
    </citation>
    <scope>NUCLEOTIDE SEQUENCE [LARGE SCALE GENOMIC DNA]</scope>
    <source>
        <strain evidence="2 3">NA02069</strain>
    </source>
</reference>
<dbReference type="Proteomes" id="UP000509418">
    <property type="component" value="Chromosome"/>
</dbReference>